<evidence type="ECO:0000256" key="2">
    <source>
        <dbReference type="ARBA" id="ARBA00002933"/>
    </source>
</evidence>
<dbReference type="InterPro" id="IPR011257">
    <property type="entry name" value="DNA_glycosylase"/>
</dbReference>
<evidence type="ECO:0000256" key="10">
    <source>
        <dbReference type="ARBA" id="ARBA00023004"/>
    </source>
</evidence>
<evidence type="ECO:0000256" key="1">
    <source>
        <dbReference type="ARBA" id="ARBA00000843"/>
    </source>
</evidence>
<feature type="region of interest" description="Disordered" evidence="15">
    <location>
        <begin position="1"/>
        <end position="26"/>
    </location>
</feature>
<dbReference type="GO" id="GO:0006298">
    <property type="term" value="P:mismatch repair"/>
    <property type="evidence" value="ECO:0007669"/>
    <property type="project" value="TreeGrafter"/>
</dbReference>
<accession>A0A927C4X1</accession>
<evidence type="ECO:0000259" key="16">
    <source>
        <dbReference type="SMART" id="SM00478"/>
    </source>
</evidence>
<dbReference type="GO" id="GO:0034039">
    <property type="term" value="F:8-oxo-7,8-dihydroguanine DNA N-glycosylase activity"/>
    <property type="evidence" value="ECO:0007669"/>
    <property type="project" value="TreeGrafter"/>
</dbReference>
<keyword evidence="9" id="KW-0378">Hydrolase</keyword>
<dbReference type="Proteomes" id="UP000610558">
    <property type="component" value="Unassembled WGS sequence"/>
</dbReference>
<dbReference type="InterPro" id="IPR005760">
    <property type="entry name" value="A/G_AdeGlyc_MutY"/>
</dbReference>
<dbReference type="AlphaFoldDB" id="A0A927C4X1"/>
<dbReference type="Pfam" id="PF14815">
    <property type="entry name" value="NUDIX_4"/>
    <property type="match status" value="1"/>
</dbReference>
<comment type="cofactor">
    <cofactor evidence="14">
        <name>[4Fe-4S] cluster</name>
        <dbReference type="ChEBI" id="CHEBI:49883"/>
    </cofactor>
    <text evidence="14">Binds 1 [4Fe-4S] cluster.</text>
</comment>
<dbReference type="SMART" id="SM00525">
    <property type="entry name" value="FES"/>
    <property type="match status" value="1"/>
</dbReference>
<dbReference type="GO" id="GO:0006284">
    <property type="term" value="P:base-excision repair"/>
    <property type="evidence" value="ECO:0007669"/>
    <property type="project" value="UniProtKB-UniRule"/>
</dbReference>
<dbReference type="Gene3D" id="1.10.340.30">
    <property type="entry name" value="Hypothetical protein, domain 2"/>
    <property type="match status" value="1"/>
</dbReference>
<evidence type="ECO:0000313" key="18">
    <source>
        <dbReference type="Proteomes" id="UP000610558"/>
    </source>
</evidence>
<comment type="function">
    <text evidence="2">Adenine glycosylase active on G-A mispairs. MutY also corrects error-prone DNA synthesis past GO lesions which are due to the oxidatively damaged form of guanine: 7,8-dihydro-8-oxoguanine (8-oxo-dGTP).</text>
</comment>
<organism evidence="17 18">
    <name type="scientific">Spongiibacter pelagi</name>
    <dbReference type="NCBI Taxonomy" id="2760804"/>
    <lineage>
        <taxon>Bacteria</taxon>
        <taxon>Pseudomonadati</taxon>
        <taxon>Pseudomonadota</taxon>
        <taxon>Gammaproteobacteria</taxon>
        <taxon>Cellvibrionales</taxon>
        <taxon>Spongiibacteraceae</taxon>
        <taxon>Spongiibacter</taxon>
    </lineage>
</organism>
<dbReference type="SUPFAM" id="SSF48150">
    <property type="entry name" value="DNA-glycosylase"/>
    <property type="match status" value="1"/>
</dbReference>
<evidence type="ECO:0000256" key="13">
    <source>
        <dbReference type="ARBA" id="ARBA00023295"/>
    </source>
</evidence>
<dbReference type="PANTHER" id="PTHR42944:SF1">
    <property type="entry name" value="ADENINE DNA GLYCOSYLASE"/>
    <property type="match status" value="1"/>
</dbReference>
<dbReference type="CDD" id="cd03431">
    <property type="entry name" value="NUDIX_DNA_Glycosylase_C-MutY"/>
    <property type="match status" value="1"/>
</dbReference>
<comment type="catalytic activity">
    <reaction evidence="1 14">
        <text>Hydrolyzes free adenine bases from 7,8-dihydro-8-oxoguanine:adenine mismatched double-stranded DNA, leaving an apurinic site.</text>
        <dbReference type="EC" id="3.2.2.31"/>
    </reaction>
</comment>
<dbReference type="GO" id="GO:0046872">
    <property type="term" value="F:metal ion binding"/>
    <property type="evidence" value="ECO:0007669"/>
    <property type="project" value="UniProtKB-UniRule"/>
</dbReference>
<dbReference type="GO" id="GO:0000701">
    <property type="term" value="F:purine-specific mismatch base pair DNA N-glycosylase activity"/>
    <property type="evidence" value="ECO:0007669"/>
    <property type="project" value="UniProtKB-EC"/>
</dbReference>
<evidence type="ECO:0000256" key="6">
    <source>
        <dbReference type="ARBA" id="ARBA00022485"/>
    </source>
</evidence>
<name>A0A927C4X1_9GAMM</name>
<evidence type="ECO:0000256" key="4">
    <source>
        <dbReference type="ARBA" id="ARBA00012045"/>
    </source>
</evidence>
<dbReference type="InterPro" id="IPR029119">
    <property type="entry name" value="MutY_C"/>
</dbReference>
<dbReference type="InterPro" id="IPR044298">
    <property type="entry name" value="MIG/MutY"/>
</dbReference>
<dbReference type="InterPro" id="IPR023170">
    <property type="entry name" value="HhH_base_excis_C"/>
</dbReference>
<dbReference type="FunFam" id="1.10.340.30:FF:000002">
    <property type="entry name" value="Adenine DNA glycosylase"/>
    <property type="match status" value="1"/>
</dbReference>
<keyword evidence="13 14" id="KW-0326">Glycosidase</keyword>
<evidence type="ECO:0000256" key="15">
    <source>
        <dbReference type="SAM" id="MobiDB-lite"/>
    </source>
</evidence>
<dbReference type="SMART" id="SM00478">
    <property type="entry name" value="ENDO3c"/>
    <property type="match status" value="1"/>
</dbReference>
<evidence type="ECO:0000256" key="3">
    <source>
        <dbReference type="ARBA" id="ARBA00008343"/>
    </source>
</evidence>
<keyword evidence="11" id="KW-0411">Iron-sulfur</keyword>
<evidence type="ECO:0000256" key="12">
    <source>
        <dbReference type="ARBA" id="ARBA00023204"/>
    </source>
</evidence>
<dbReference type="FunFam" id="1.10.1670.10:FF:000002">
    <property type="entry name" value="Adenine DNA glycosylase"/>
    <property type="match status" value="1"/>
</dbReference>
<dbReference type="InterPro" id="IPR003651">
    <property type="entry name" value="Endonuclease3_FeS-loop_motif"/>
</dbReference>
<keyword evidence="7" id="KW-0479">Metal-binding</keyword>
<dbReference type="NCBIfam" id="TIGR01084">
    <property type="entry name" value="mutY"/>
    <property type="match status" value="1"/>
</dbReference>
<evidence type="ECO:0000256" key="9">
    <source>
        <dbReference type="ARBA" id="ARBA00022801"/>
    </source>
</evidence>
<keyword evidence="12" id="KW-0234">DNA repair</keyword>
<dbReference type="GO" id="GO:0035485">
    <property type="term" value="F:adenine/guanine mispair binding"/>
    <property type="evidence" value="ECO:0007669"/>
    <property type="project" value="TreeGrafter"/>
</dbReference>
<comment type="caution">
    <text evidence="17">The sequence shown here is derived from an EMBL/GenBank/DDBJ whole genome shotgun (WGS) entry which is preliminary data.</text>
</comment>
<proteinExistence type="inferred from homology"/>
<dbReference type="Gene3D" id="3.90.79.10">
    <property type="entry name" value="Nucleoside Triphosphate Pyrophosphohydrolase"/>
    <property type="match status" value="1"/>
</dbReference>
<gene>
    <name evidence="17" type="primary">mutY</name>
    <name evidence="17" type="ORF">IB286_13215</name>
</gene>
<dbReference type="PROSITE" id="PS01155">
    <property type="entry name" value="ENDONUCLEASE_III_2"/>
    <property type="match status" value="1"/>
</dbReference>
<keyword evidence="10 14" id="KW-0408">Iron</keyword>
<dbReference type="CDD" id="cd00056">
    <property type="entry name" value="ENDO3c"/>
    <property type="match status" value="1"/>
</dbReference>
<reference evidence="17" key="1">
    <citation type="submission" date="2020-09" db="EMBL/GenBank/DDBJ databases">
        <authorList>
            <person name="Yoon J.-W."/>
        </authorList>
    </citation>
    <scope>NUCLEOTIDE SEQUENCE</scope>
    <source>
        <strain evidence="17">KMU-158</strain>
    </source>
</reference>
<dbReference type="RefSeq" id="WP_190766349.1">
    <property type="nucleotide sequence ID" value="NZ_JACXLD010000009.1"/>
</dbReference>
<evidence type="ECO:0000256" key="5">
    <source>
        <dbReference type="ARBA" id="ARBA00022023"/>
    </source>
</evidence>
<evidence type="ECO:0000256" key="14">
    <source>
        <dbReference type="RuleBase" id="RU365096"/>
    </source>
</evidence>
<dbReference type="Pfam" id="PF00633">
    <property type="entry name" value="HHH"/>
    <property type="match status" value="1"/>
</dbReference>
<dbReference type="SUPFAM" id="SSF55811">
    <property type="entry name" value="Nudix"/>
    <property type="match status" value="1"/>
</dbReference>
<protein>
    <recommendedName>
        <fullName evidence="5 14">Adenine DNA glycosylase</fullName>
        <ecNumber evidence="4 14">3.2.2.31</ecNumber>
    </recommendedName>
</protein>
<evidence type="ECO:0000256" key="7">
    <source>
        <dbReference type="ARBA" id="ARBA00022723"/>
    </source>
</evidence>
<keyword evidence="18" id="KW-1185">Reference proteome</keyword>
<dbReference type="InterPro" id="IPR003265">
    <property type="entry name" value="HhH-GPD_domain"/>
</dbReference>
<keyword evidence="8 14" id="KW-0227">DNA damage</keyword>
<dbReference type="InterPro" id="IPR004036">
    <property type="entry name" value="Endonuclease-III-like_CS2"/>
</dbReference>
<dbReference type="NCBIfam" id="NF008132">
    <property type="entry name" value="PRK10880.1"/>
    <property type="match status" value="1"/>
</dbReference>
<dbReference type="Pfam" id="PF00730">
    <property type="entry name" value="HhH-GPD"/>
    <property type="match status" value="1"/>
</dbReference>
<feature type="domain" description="HhH-GPD" evidence="16">
    <location>
        <begin position="62"/>
        <end position="213"/>
    </location>
</feature>
<dbReference type="InterPro" id="IPR000445">
    <property type="entry name" value="HhH_motif"/>
</dbReference>
<sequence>MAQSGNGNTRKKPHKPSTLPNKSSSNSCFSARLLSWFDQHGRKNLPWQKDITPYRVWVSEIMLQQTQVATVIPYYERFMAQFPTVNDLAKADSDTVLSLWTGLGYYARARNLHKAAQQVVSEHQGQFPAQLEELEALPGIGRSTAAAIYSIACQGRAPILDGNVKRVLSRHGAIEGWPGQKNVENALWEIAEAFTPTERVADYTQAIMDLGASLCSRSKPQCEQCPVKEDCKAYLNGNPTDYPGKKPRKALPVKQCQMLLIENPQGEILLEKRPEKGIWGGLWSLPEHSTDEDWQDQLQQQLAGATPLSHNMLNPLRHTFSHYHLDIQPIHIRLGQTPSHIMEAGRQLWYNNSPSQQLGFAAPVKKLLDAVLSNDLLKDIR</sequence>
<comment type="similarity">
    <text evidence="3 14">Belongs to the Nth/MutY family.</text>
</comment>
<dbReference type="GO" id="GO:0032357">
    <property type="term" value="F:oxidized purine DNA binding"/>
    <property type="evidence" value="ECO:0007669"/>
    <property type="project" value="TreeGrafter"/>
</dbReference>
<evidence type="ECO:0000256" key="8">
    <source>
        <dbReference type="ARBA" id="ARBA00022763"/>
    </source>
</evidence>
<dbReference type="EMBL" id="JACXLD010000009">
    <property type="protein sequence ID" value="MBD2859962.1"/>
    <property type="molecule type" value="Genomic_DNA"/>
</dbReference>
<dbReference type="Gene3D" id="1.10.1670.10">
    <property type="entry name" value="Helix-hairpin-Helix base-excision DNA repair enzymes (C-terminal)"/>
    <property type="match status" value="1"/>
</dbReference>
<dbReference type="InterPro" id="IPR015797">
    <property type="entry name" value="NUDIX_hydrolase-like_dom_sf"/>
</dbReference>
<dbReference type="PANTHER" id="PTHR42944">
    <property type="entry name" value="ADENINE DNA GLYCOSYLASE"/>
    <property type="match status" value="1"/>
</dbReference>
<dbReference type="GO" id="GO:0051539">
    <property type="term" value="F:4 iron, 4 sulfur cluster binding"/>
    <property type="evidence" value="ECO:0007669"/>
    <property type="project" value="UniProtKB-UniRule"/>
</dbReference>
<dbReference type="EC" id="3.2.2.31" evidence="4 14"/>
<evidence type="ECO:0000256" key="11">
    <source>
        <dbReference type="ARBA" id="ARBA00023014"/>
    </source>
</evidence>
<evidence type="ECO:0000313" key="17">
    <source>
        <dbReference type="EMBL" id="MBD2859962.1"/>
    </source>
</evidence>
<keyword evidence="6" id="KW-0004">4Fe-4S</keyword>